<sequence length="59" mass="6767">MSFESVRNFLEVLGGARPPPERLASQPLFHLFLGVLWFAMFLTTLAFIGRATKFIYVDF</sequence>
<gene>
    <name evidence="2" type="ORF">F0U60_09395</name>
</gene>
<accession>A0ABY9WTF6</accession>
<dbReference type="Proteomes" id="UP001611383">
    <property type="component" value="Chromosome"/>
</dbReference>
<name>A0ABY9WTF6_9BACT</name>
<evidence type="ECO:0000256" key="1">
    <source>
        <dbReference type="SAM" id="Phobius"/>
    </source>
</evidence>
<organism evidence="2 3">
    <name type="scientific">Archangium minus</name>
    <dbReference type="NCBI Taxonomy" id="83450"/>
    <lineage>
        <taxon>Bacteria</taxon>
        <taxon>Pseudomonadati</taxon>
        <taxon>Myxococcota</taxon>
        <taxon>Myxococcia</taxon>
        <taxon>Myxococcales</taxon>
        <taxon>Cystobacterineae</taxon>
        <taxon>Archangiaceae</taxon>
        <taxon>Archangium</taxon>
    </lineage>
</organism>
<keyword evidence="3" id="KW-1185">Reference proteome</keyword>
<dbReference type="EMBL" id="CP043494">
    <property type="protein sequence ID" value="WNG44301.1"/>
    <property type="molecule type" value="Genomic_DNA"/>
</dbReference>
<dbReference type="RefSeq" id="WP_395816824.1">
    <property type="nucleotide sequence ID" value="NZ_CP043494.1"/>
</dbReference>
<feature type="transmembrane region" description="Helical" evidence="1">
    <location>
        <begin position="28"/>
        <end position="48"/>
    </location>
</feature>
<keyword evidence="1" id="KW-1133">Transmembrane helix</keyword>
<protein>
    <submittedName>
        <fullName evidence="2">Uncharacterized protein</fullName>
    </submittedName>
</protein>
<proteinExistence type="predicted"/>
<evidence type="ECO:0000313" key="3">
    <source>
        <dbReference type="Proteomes" id="UP001611383"/>
    </source>
</evidence>
<keyword evidence="1" id="KW-0472">Membrane</keyword>
<evidence type="ECO:0000313" key="2">
    <source>
        <dbReference type="EMBL" id="WNG44301.1"/>
    </source>
</evidence>
<reference evidence="2 3" key="1">
    <citation type="submission" date="2019-08" db="EMBL/GenBank/DDBJ databases">
        <title>Archangium and Cystobacter genomes.</title>
        <authorList>
            <person name="Chen I.-C.K."/>
            <person name="Wielgoss S."/>
        </authorList>
    </citation>
    <scope>NUCLEOTIDE SEQUENCE [LARGE SCALE GENOMIC DNA]</scope>
    <source>
        <strain evidence="2 3">Cbm 6</strain>
    </source>
</reference>
<keyword evidence="1" id="KW-0812">Transmembrane</keyword>